<evidence type="ECO:0000313" key="2">
    <source>
        <dbReference type="EMBL" id="VBA45802.1"/>
    </source>
</evidence>
<evidence type="ECO:0000256" key="1">
    <source>
        <dbReference type="SAM" id="Phobius"/>
    </source>
</evidence>
<sequence>MTVSLDESRALTVLVAPAQHTDELIGVLVDYSAAGLLGLFAWVNAGDADGPATAATMVRDGRCEPVVLQQILSADRYDRVRVTVLVPLHIPADQRVPLAAEQFVEQVARTTARGARVTLLRLLLTSGAATPSPPGASVVVEGWHNLLVAPEDSPGPGLGAVAWGDLAEPLDLAQRAAPVVAAVAGLWAGVAQTPFDTVEILPGQTVRAVRAFYRSLDTAEVETRLRAQLFDPAGRLPLPRGGQLPVLYVDDVAAATQTMARALWTKHRDMLRGPRLDVGDVAVQAISIWVALKMFFRFMGGALRNAPSAWLAAVKGSVSSVLASTVQGTVFGGRESAFAVVTSSQVADWQDVGRNADTLNAAIGGSAAGAQVAQQDLSPLWTDFVNGALTLADGGRRSKGLEPIQVGSGVGVLAHAADVVPSRADRFKSIPTSLAAVIGVSELEPADVLGVADLRQRLQHAYSDPAAGVEARGAATELDSWQRRASQSYAWHVGTILADFLHRARTEVAQLAEQIQRSAGEISVDERMRARQQAISTILATMTWATLGVLVVLAGVAAVGVASWEYALITGAVLLGLYVLVSLALFLFVQRDLFTLMNLRKSQQNQLQLMRANLCTALQDVSRLSTGYGQYLSWCRALGPVLRAPFGLAPTGCGVAPLIAGGLPRCTQIGVADPSADQAGDAAHAIQRRLYSLGWLTQPWHDLLSQAAARLREEPEMLYRMPGVRTSSGLDQWSAAVAAGHVQATGADALWGRAEQMFAEDDGVGAALTATVLVPGLGRHVAADQFAAGVVDHRPGGAAPFDGSAFTDAAVTAGRAAVAIDTAVVARSGLGYRAVVVQASDGLAPYDFILLETPVAALAGLDDEVASMISPVEGRDMPPGGDLVF</sequence>
<protein>
    <submittedName>
        <fullName evidence="2">Uncharacterized protein</fullName>
    </submittedName>
</protein>
<feature type="transmembrane region" description="Helical" evidence="1">
    <location>
        <begin position="566"/>
        <end position="589"/>
    </location>
</feature>
<accession>A0A498QK58</accession>
<name>A0A498QK58_9MYCO</name>
<dbReference type="Proteomes" id="UP000267289">
    <property type="component" value="Unassembled WGS sequence"/>
</dbReference>
<proteinExistence type="predicted"/>
<feature type="transmembrane region" description="Helical" evidence="1">
    <location>
        <begin position="537"/>
        <end position="560"/>
    </location>
</feature>
<dbReference type="OrthoDB" id="4427856at2"/>
<keyword evidence="1" id="KW-0472">Membrane</keyword>
<organism evidence="2 3">
    <name type="scientific">Mycobacterium innocens</name>
    <dbReference type="NCBI Taxonomy" id="2341083"/>
    <lineage>
        <taxon>Bacteria</taxon>
        <taxon>Bacillati</taxon>
        <taxon>Actinomycetota</taxon>
        <taxon>Actinomycetes</taxon>
        <taxon>Mycobacteriales</taxon>
        <taxon>Mycobacteriaceae</taxon>
        <taxon>Mycobacterium</taxon>
    </lineage>
</organism>
<dbReference type="AlphaFoldDB" id="A0A498QK58"/>
<keyword evidence="3" id="KW-1185">Reference proteome</keyword>
<reference evidence="2 3" key="1">
    <citation type="submission" date="2018-09" db="EMBL/GenBank/DDBJ databases">
        <authorList>
            <person name="Tagini F."/>
        </authorList>
    </citation>
    <scope>NUCLEOTIDE SEQUENCE [LARGE SCALE GENOMIC DNA]</scope>
    <source>
        <strain evidence="2 3">MK13</strain>
    </source>
</reference>
<gene>
    <name evidence="2" type="ORF">LAUMK13_05534</name>
</gene>
<dbReference type="EMBL" id="UPHQ01000306">
    <property type="protein sequence ID" value="VBA45802.1"/>
    <property type="molecule type" value="Genomic_DNA"/>
</dbReference>
<evidence type="ECO:0000313" key="3">
    <source>
        <dbReference type="Proteomes" id="UP000267289"/>
    </source>
</evidence>
<keyword evidence="1" id="KW-1133">Transmembrane helix</keyword>
<keyword evidence="1" id="KW-0812">Transmembrane</keyword>
<dbReference type="RefSeq" id="WP_075544869.1">
    <property type="nucleotide sequence ID" value="NZ_UPHQ01000306.1"/>
</dbReference>